<evidence type="ECO:0000259" key="1">
    <source>
        <dbReference type="Pfam" id="PF05732"/>
    </source>
</evidence>
<name>A0A348JCV8_9CAUD</name>
<dbReference type="Pfam" id="PF05732">
    <property type="entry name" value="RepL"/>
    <property type="match status" value="1"/>
</dbReference>
<protein>
    <submittedName>
        <fullName evidence="2">Plasmid replication initiation protein RepL</fullName>
    </submittedName>
</protein>
<proteinExistence type="predicted"/>
<dbReference type="EMBL" id="BK010471">
    <property type="protein sequence ID" value="DAB41603.1"/>
    <property type="molecule type" value="Genomic_DNA"/>
</dbReference>
<dbReference type="GeneID" id="75576152"/>
<reference evidence="2 3" key="1">
    <citation type="journal article" date="2014" name="Nat. Commun.">
        <title>A highly abundant bacteriophage discovered in the unknown sequences of human faecal metagenomes.</title>
        <authorList>
            <person name="Dutilh B.E."/>
            <person name="Cassman N."/>
            <person name="McNair K."/>
            <person name="Sanchez S.E."/>
            <person name="Silva G.G."/>
            <person name="Boling L."/>
            <person name="Barr J.J."/>
            <person name="Speth D.R."/>
            <person name="Seguritan V."/>
            <person name="Aziz R.K."/>
            <person name="Felts B."/>
            <person name="Dinsdale E.A."/>
            <person name="Mokili J.L."/>
            <person name="Edwards R.A."/>
        </authorList>
    </citation>
    <scope>NUCLEOTIDE SEQUENCE [LARGE SCALE GENOMIC DNA]</scope>
</reference>
<evidence type="ECO:0000313" key="2">
    <source>
        <dbReference type="EMBL" id="DAB41603.1"/>
    </source>
</evidence>
<dbReference type="KEGG" id="vg:75576152"/>
<organism evidence="2 3">
    <name type="scientific">Carjivirus communis</name>
    <dbReference type="NCBI Taxonomy" id="2955582"/>
    <lineage>
        <taxon>Viruses</taxon>
        <taxon>Duplodnaviria</taxon>
        <taxon>Heunggongvirae</taxon>
        <taxon>Uroviricota</taxon>
        <taxon>Caudoviricetes</taxon>
        <taxon>Crassvirales</taxon>
        <taxon>Intestiviridae</taxon>
        <taxon>Crudevirinae</taxon>
        <taxon>Carjivirus</taxon>
    </lineage>
</organism>
<dbReference type="RefSeq" id="YP_010509494.1">
    <property type="nucleotide sequence ID" value="NC_067194.1"/>
</dbReference>
<gene>
    <name evidence="2" type="primary">KP06_gp88</name>
</gene>
<dbReference type="InterPro" id="IPR008813">
    <property type="entry name" value="Plasmid_replication_RepL"/>
</dbReference>
<feature type="domain" description="Plasmid replication protein RepL" evidence="1">
    <location>
        <begin position="48"/>
        <end position="171"/>
    </location>
</feature>
<sequence>MTFKEDFKPTKVYNKLVNDVCYNADCLEEFKKQRLVVANPFSYNKSTRTGIVAEFDNGYHLSKEVGIKRNFVTIGMRVWDIIRKNRYAVIISFIGYIAENIKFNSNVIYISHDLIKGYGLVKPNYRDYYNAIAYLEDENIIKRTNIRNIYVVNPIYIFRGDVNKLINIISEAKLIKTFDDKDRLIVDKFILFKNDTDKGIVIANKDLYATEVIDIGED</sequence>
<dbReference type="Proteomes" id="UP001097704">
    <property type="component" value="Segment"/>
</dbReference>
<accession>A0A348JCV8</accession>
<dbReference type="GO" id="GO:0006260">
    <property type="term" value="P:DNA replication"/>
    <property type="evidence" value="ECO:0007669"/>
    <property type="project" value="InterPro"/>
</dbReference>
<dbReference type="GO" id="GO:0006276">
    <property type="term" value="P:plasmid maintenance"/>
    <property type="evidence" value="ECO:0007669"/>
    <property type="project" value="InterPro"/>
</dbReference>
<evidence type="ECO:0000313" key="3">
    <source>
        <dbReference type="Proteomes" id="UP001097704"/>
    </source>
</evidence>
<keyword evidence="3" id="KW-1185">Reference proteome</keyword>